<evidence type="ECO:0000313" key="2">
    <source>
        <dbReference type="Proteomes" id="UP000540989"/>
    </source>
</evidence>
<sequence>MPLLSDRSLNTAELKNNRSVEIPTGLMKRDVYAASRVASRGVAGTRGLGISVPALSSRTECGNPVCGGGWTPPWRSRRYPFFEDRWACSERCLLEMVKMAIAREIDDGVLEGVEEVAGQHRHRIPLGLVLLGQGWITHPQLRKALEMQRLKGKGRIGDWLVSECGLRSEWITRGLSVQWNCPVLTTDGFSPETMARALPRPFIEEYGILPLRVAARRILYVGFQDHLDASSAYAVEQISGLRTECGVIGEDRYRKAKEAVLGCRFVDMKRTIVADRDALVRSIEKVIEQGRPTASRLVRLHRYYWLRLWREEKGSIRSTRQIPDPGEAADYLFTIG</sequence>
<organism evidence="1 2">
    <name type="scientific">Granulicella aggregans</name>
    <dbReference type="NCBI Taxonomy" id="474949"/>
    <lineage>
        <taxon>Bacteria</taxon>
        <taxon>Pseudomonadati</taxon>
        <taxon>Acidobacteriota</taxon>
        <taxon>Terriglobia</taxon>
        <taxon>Terriglobales</taxon>
        <taxon>Acidobacteriaceae</taxon>
        <taxon>Granulicella</taxon>
    </lineage>
</organism>
<name>A0A7W7ZD60_9BACT</name>
<keyword evidence="2" id="KW-1185">Reference proteome</keyword>
<gene>
    <name evidence="1" type="ORF">HDF16_002343</name>
</gene>
<dbReference type="Proteomes" id="UP000540989">
    <property type="component" value="Unassembled WGS sequence"/>
</dbReference>
<protein>
    <submittedName>
        <fullName evidence="1">Uncharacterized protein</fullName>
    </submittedName>
</protein>
<dbReference type="SUPFAM" id="SSF160246">
    <property type="entry name" value="EspE N-terminal domain-like"/>
    <property type="match status" value="1"/>
</dbReference>
<reference evidence="1 2" key="1">
    <citation type="submission" date="2020-08" db="EMBL/GenBank/DDBJ databases">
        <title>Genomic Encyclopedia of Type Strains, Phase IV (KMG-V): Genome sequencing to study the core and pangenomes of soil and plant-associated prokaryotes.</title>
        <authorList>
            <person name="Whitman W."/>
        </authorList>
    </citation>
    <scope>NUCLEOTIDE SEQUENCE [LARGE SCALE GENOMIC DNA]</scope>
    <source>
        <strain evidence="1 2">M8UP14</strain>
    </source>
</reference>
<dbReference type="AlphaFoldDB" id="A0A7W7ZD60"/>
<dbReference type="InterPro" id="IPR037257">
    <property type="entry name" value="T2SS_E_N_sf"/>
</dbReference>
<dbReference type="EMBL" id="JACHIP010000003">
    <property type="protein sequence ID" value="MBB5057637.1"/>
    <property type="molecule type" value="Genomic_DNA"/>
</dbReference>
<evidence type="ECO:0000313" key="1">
    <source>
        <dbReference type="EMBL" id="MBB5057637.1"/>
    </source>
</evidence>
<dbReference type="RefSeq" id="WP_184216672.1">
    <property type="nucleotide sequence ID" value="NZ_JACHIP010000003.1"/>
</dbReference>
<comment type="caution">
    <text evidence="1">The sequence shown here is derived from an EMBL/GenBank/DDBJ whole genome shotgun (WGS) entry which is preliminary data.</text>
</comment>
<accession>A0A7W7ZD60</accession>
<proteinExistence type="predicted"/>